<dbReference type="Pfam" id="PF13650">
    <property type="entry name" value="Asp_protease_2"/>
    <property type="match status" value="1"/>
</dbReference>
<keyword evidence="2" id="KW-0645">Protease</keyword>
<dbReference type="SUPFAM" id="SSF50630">
    <property type="entry name" value="Acid proteases"/>
    <property type="match status" value="1"/>
</dbReference>
<feature type="signal peptide" evidence="1">
    <location>
        <begin position="1"/>
        <end position="25"/>
    </location>
</feature>
<dbReference type="GO" id="GO:0008233">
    <property type="term" value="F:peptidase activity"/>
    <property type="evidence" value="ECO:0007669"/>
    <property type="project" value="UniProtKB-KW"/>
</dbReference>
<dbReference type="EMBL" id="FNXY01000007">
    <property type="protein sequence ID" value="SEJ42514.1"/>
    <property type="molecule type" value="Genomic_DNA"/>
</dbReference>
<dbReference type="Proteomes" id="UP000199532">
    <property type="component" value="Unassembled WGS sequence"/>
</dbReference>
<dbReference type="InterPro" id="IPR034122">
    <property type="entry name" value="Retropepsin-like_bacterial"/>
</dbReference>
<organism evidence="2 3">
    <name type="scientific">Dyadobacter koreensis</name>
    <dbReference type="NCBI Taxonomy" id="408657"/>
    <lineage>
        <taxon>Bacteria</taxon>
        <taxon>Pseudomonadati</taxon>
        <taxon>Bacteroidota</taxon>
        <taxon>Cytophagia</taxon>
        <taxon>Cytophagales</taxon>
        <taxon>Spirosomataceae</taxon>
        <taxon>Dyadobacter</taxon>
    </lineage>
</organism>
<sequence>MLIIRFTLFLIANFLVTVASLSAQTVVPFEMAPSGHIMIKAKVNGIEGNFILDTGAGITLLTKKFSSKLSNVHRLNREYTAFRATGEKITADLYTTDQIMIGDFKDPNPKLMIFDVDFGPIDGLISLMTFQNQPFTIDYEQKKVIIETAGSFNAKKAKGYILPLQIESSRDITLDIFTFVQVNQKLTLQFLIDSGAGTNVFHINANYLKELGVDVQDTSKVVRTTRKSEFNKEIETSIYSTRISEISARDFPQIHVSEPKVSFIEGLIYDGTSSLNWFGKTITINIGGREMIVAK</sequence>
<keyword evidence="2" id="KW-0378">Hydrolase</keyword>
<evidence type="ECO:0000256" key="1">
    <source>
        <dbReference type="SAM" id="SignalP"/>
    </source>
</evidence>
<name>A0A1H6YRQ1_9BACT</name>
<keyword evidence="1" id="KW-0732">Signal</keyword>
<accession>A0A1H6YRQ1</accession>
<feature type="chain" id="PRO_5011547894" evidence="1">
    <location>
        <begin position="26"/>
        <end position="295"/>
    </location>
</feature>
<protein>
    <submittedName>
        <fullName evidence="2">Aspartyl protease</fullName>
    </submittedName>
</protein>
<evidence type="ECO:0000313" key="3">
    <source>
        <dbReference type="Proteomes" id="UP000199532"/>
    </source>
</evidence>
<dbReference type="InterPro" id="IPR021109">
    <property type="entry name" value="Peptidase_aspartic_dom_sf"/>
</dbReference>
<reference evidence="2 3" key="1">
    <citation type="submission" date="2016-10" db="EMBL/GenBank/DDBJ databases">
        <authorList>
            <person name="de Groot N.N."/>
        </authorList>
    </citation>
    <scope>NUCLEOTIDE SEQUENCE [LARGE SCALE GENOMIC DNA]</scope>
    <source>
        <strain evidence="2 3">DSM 19938</strain>
    </source>
</reference>
<dbReference type="Gene3D" id="2.40.70.10">
    <property type="entry name" value="Acid Proteases"/>
    <property type="match status" value="1"/>
</dbReference>
<gene>
    <name evidence="2" type="ORF">SAMN04487995_4643</name>
</gene>
<dbReference type="OrthoDB" id="3521766at2"/>
<proteinExistence type="predicted"/>
<dbReference type="STRING" id="408657.SAMN04487995_4643"/>
<dbReference type="AlphaFoldDB" id="A0A1H6YRQ1"/>
<dbReference type="CDD" id="cd05483">
    <property type="entry name" value="retropepsin_like_bacteria"/>
    <property type="match status" value="1"/>
</dbReference>
<dbReference type="GO" id="GO:0006508">
    <property type="term" value="P:proteolysis"/>
    <property type="evidence" value="ECO:0007669"/>
    <property type="project" value="UniProtKB-KW"/>
</dbReference>
<evidence type="ECO:0000313" key="2">
    <source>
        <dbReference type="EMBL" id="SEJ42514.1"/>
    </source>
</evidence>
<keyword evidence="3" id="KW-1185">Reference proteome</keyword>